<organism evidence="3 4">
    <name type="scientific">Nesterenkonia halobia</name>
    <dbReference type="NCBI Taxonomy" id="37922"/>
    <lineage>
        <taxon>Bacteria</taxon>
        <taxon>Bacillati</taxon>
        <taxon>Actinomycetota</taxon>
        <taxon>Actinomycetes</taxon>
        <taxon>Micrococcales</taxon>
        <taxon>Micrococcaceae</taxon>
        <taxon>Nesterenkonia</taxon>
    </lineage>
</organism>
<gene>
    <name evidence="3" type="ORF">GCM10020260_22220</name>
</gene>
<keyword evidence="4" id="KW-1185">Reference proteome</keyword>
<evidence type="ECO:0000313" key="4">
    <source>
        <dbReference type="Proteomes" id="UP001501736"/>
    </source>
</evidence>
<protein>
    <recommendedName>
        <fullName evidence="2">AMIN-like domain-containing protein</fullName>
    </recommendedName>
</protein>
<dbReference type="Pfam" id="PF24837">
    <property type="entry name" value="AMIN-like"/>
    <property type="match status" value="1"/>
</dbReference>
<feature type="region of interest" description="Disordered" evidence="1">
    <location>
        <begin position="1"/>
        <end position="30"/>
    </location>
</feature>
<dbReference type="RefSeq" id="WP_344721333.1">
    <property type="nucleotide sequence ID" value="NZ_BAAAYG010000009.1"/>
</dbReference>
<accession>A0ABP6RE57</accession>
<proteinExistence type="predicted"/>
<feature type="compositionally biased region" description="Low complexity" evidence="1">
    <location>
        <begin position="44"/>
        <end position="96"/>
    </location>
</feature>
<feature type="region of interest" description="Disordered" evidence="1">
    <location>
        <begin position="44"/>
        <end position="103"/>
    </location>
</feature>
<comment type="caution">
    <text evidence="3">The sequence shown here is derived from an EMBL/GenBank/DDBJ whole genome shotgun (WGS) entry which is preliminary data.</text>
</comment>
<evidence type="ECO:0000256" key="1">
    <source>
        <dbReference type="SAM" id="MobiDB-lite"/>
    </source>
</evidence>
<dbReference type="Proteomes" id="UP001501736">
    <property type="component" value="Unassembled WGS sequence"/>
</dbReference>
<dbReference type="InterPro" id="IPR056303">
    <property type="entry name" value="AMIN-like"/>
</dbReference>
<feature type="domain" description="AMIN-like" evidence="2">
    <location>
        <begin position="133"/>
        <end position="257"/>
    </location>
</feature>
<feature type="compositionally biased region" description="Basic residues" evidence="1">
    <location>
        <begin position="17"/>
        <end position="29"/>
    </location>
</feature>
<reference evidence="4" key="1">
    <citation type="journal article" date="2019" name="Int. J. Syst. Evol. Microbiol.">
        <title>The Global Catalogue of Microorganisms (GCM) 10K type strain sequencing project: providing services to taxonomists for standard genome sequencing and annotation.</title>
        <authorList>
            <consortium name="The Broad Institute Genomics Platform"/>
            <consortium name="The Broad Institute Genome Sequencing Center for Infectious Disease"/>
            <person name="Wu L."/>
            <person name="Ma J."/>
        </authorList>
    </citation>
    <scope>NUCLEOTIDE SEQUENCE [LARGE SCALE GENOMIC DNA]</scope>
    <source>
        <strain evidence="4">JCM 11483</strain>
    </source>
</reference>
<sequence length="258" mass="26695">MDTTTHGRRPPTAGLPRHLRPTARRRTRRAGTVAALLLALSVAGCGAPETGPTGVGDTTATGATAGDAPSDASSETSSDAAEAAEAAEAGPSDDGAPSGVGDVDVDSFTVEAKQSPQFPGSVDPVGEGEQLLLHTVRVGSHPEFDRAVFEHAGDGMPAWRVEYVARPTQPGSGGAVDMPGEAFIAVHAQGLMPGNAGEEAGHRVGARDWTHASSIIRSTYSTVVFEGSSTYYLGLDRERPFEVRALEEPSRLVLDVKA</sequence>
<evidence type="ECO:0000313" key="3">
    <source>
        <dbReference type="EMBL" id="GAA3286805.1"/>
    </source>
</evidence>
<dbReference type="EMBL" id="BAAAYG010000009">
    <property type="protein sequence ID" value="GAA3286805.1"/>
    <property type="molecule type" value="Genomic_DNA"/>
</dbReference>
<evidence type="ECO:0000259" key="2">
    <source>
        <dbReference type="Pfam" id="PF24837"/>
    </source>
</evidence>
<name>A0ABP6RE57_9MICC</name>